<reference evidence="4" key="2">
    <citation type="journal article" date="2022" name="Res Sq">
        <title>Comparative Genomics Reveals Insights into the Divergent Evolution of Astigmatic Mites and Household Pest Adaptations.</title>
        <authorList>
            <person name="Xiong Q."/>
            <person name="Wan A.T.-Y."/>
            <person name="Liu X.-Y."/>
            <person name="Fung C.S.-H."/>
            <person name="Xiao X."/>
            <person name="Malainual N."/>
            <person name="Hou J."/>
            <person name="Wang L."/>
            <person name="Wang M."/>
            <person name="Yang K."/>
            <person name="Cui Y."/>
            <person name="Leung E."/>
            <person name="Nong W."/>
            <person name="Shin S.-K."/>
            <person name="Au S."/>
            <person name="Jeong K.Y."/>
            <person name="Chew F.T."/>
            <person name="Hui J."/>
            <person name="Leung T.F."/>
            <person name="Tungtrongchitr A."/>
            <person name="Zhong N."/>
            <person name="Liu Z."/>
            <person name="Tsui S."/>
        </authorList>
    </citation>
    <scope>NUCLEOTIDE SEQUENCE</scope>
    <source>
        <strain evidence="4">Derf</strain>
        <tissue evidence="4">Whole organism</tissue>
    </source>
</reference>
<comment type="caution">
    <text evidence="4">The sequence shown here is derived from an EMBL/GenBank/DDBJ whole genome shotgun (WGS) entry which is preliminary data.</text>
</comment>
<organism evidence="4 5">
    <name type="scientific">Dermatophagoides farinae</name>
    <name type="common">American house dust mite</name>
    <dbReference type="NCBI Taxonomy" id="6954"/>
    <lineage>
        <taxon>Eukaryota</taxon>
        <taxon>Metazoa</taxon>
        <taxon>Ecdysozoa</taxon>
        <taxon>Arthropoda</taxon>
        <taxon>Chelicerata</taxon>
        <taxon>Arachnida</taxon>
        <taxon>Acari</taxon>
        <taxon>Acariformes</taxon>
        <taxon>Sarcoptiformes</taxon>
        <taxon>Astigmata</taxon>
        <taxon>Psoroptidia</taxon>
        <taxon>Analgoidea</taxon>
        <taxon>Pyroglyphidae</taxon>
        <taxon>Dermatophagoidinae</taxon>
        <taxon>Dermatophagoides</taxon>
    </lineage>
</organism>
<dbReference type="PANTHER" id="PTHR28524">
    <property type="entry name" value="SUCCINATE DEHYDROGENASE ASSEMBLY FACTOR 4, MITOCHONDRIAL"/>
    <property type="match status" value="1"/>
</dbReference>
<evidence type="ECO:0000256" key="3">
    <source>
        <dbReference type="SAM" id="MobiDB-lite"/>
    </source>
</evidence>
<dbReference type="Proteomes" id="UP000790347">
    <property type="component" value="Unassembled WGS sequence"/>
</dbReference>
<dbReference type="AlphaFoldDB" id="A0A922HWS6"/>
<dbReference type="InterPro" id="IPR012875">
    <property type="entry name" value="SDHF4"/>
</dbReference>
<comment type="similarity">
    <text evidence="1">Belongs to the SDHAF4 family.</text>
</comment>
<dbReference type="EMBL" id="ASGP02000005">
    <property type="protein sequence ID" value="KAH9507103.1"/>
    <property type="molecule type" value="Genomic_DNA"/>
</dbReference>
<reference evidence="4" key="1">
    <citation type="submission" date="2013-05" db="EMBL/GenBank/DDBJ databases">
        <authorList>
            <person name="Yim A.K.Y."/>
            <person name="Chan T.F."/>
            <person name="Ji K.M."/>
            <person name="Liu X.Y."/>
            <person name="Zhou J.W."/>
            <person name="Li R.Q."/>
            <person name="Yang K.Y."/>
            <person name="Li J."/>
            <person name="Li M."/>
            <person name="Law P.T.W."/>
            <person name="Wu Y.L."/>
            <person name="Cai Z.L."/>
            <person name="Qin H."/>
            <person name="Bao Y."/>
            <person name="Leung R.K.K."/>
            <person name="Ng P.K.S."/>
            <person name="Zou J."/>
            <person name="Zhong X.J."/>
            <person name="Ran P.X."/>
            <person name="Zhong N.S."/>
            <person name="Liu Z.G."/>
            <person name="Tsui S.K.W."/>
        </authorList>
    </citation>
    <scope>NUCLEOTIDE SEQUENCE</scope>
    <source>
        <strain evidence="4">Derf</strain>
        <tissue evidence="4">Whole organism</tissue>
    </source>
</reference>
<feature type="compositionally biased region" description="Polar residues" evidence="3">
    <location>
        <begin position="77"/>
        <end position="88"/>
    </location>
</feature>
<evidence type="ECO:0000313" key="5">
    <source>
        <dbReference type="Proteomes" id="UP000790347"/>
    </source>
</evidence>
<accession>A0A922HWS6</accession>
<proteinExistence type="inferred from homology"/>
<evidence type="ECO:0000256" key="1">
    <source>
        <dbReference type="ARBA" id="ARBA00005701"/>
    </source>
</evidence>
<name>A0A922HWS6_DERFA</name>
<feature type="region of interest" description="Disordered" evidence="3">
    <location>
        <begin position="54"/>
        <end position="128"/>
    </location>
</feature>
<dbReference type="GO" id="GO:0034553">
    <property type="term" value="P:mitochondrial respiratory chain complex II assembly"/>
    <property type="evidence" value="ECO:0007669"/>
    <property type="project" value="TreeGrafter"/>
</dbReference>
<feature type="compositionally biased region" description="Basic and acidic residues" evidence="3">
    <location>
        <begin position="115"/>
        <end position="128"/>
    </location>
</feature>
<protein>
    <recommendedName>
        <fullName evidence="2">Succinate dehydrogenase assembly factor 4, mitochondrial</fullName>
    </recommendedName>
</protein>
<keyword evidence="5" id="KW-1185">Reference proteome</keyword>
<dbReference type="PANTHER" id="PTHR28524:SF3">
    <property type="entry name" value="SUCCINATE DEHYDROGENASE ASSEMBLY FACTOR 4, MITOCHONDRIAL"/>
    <property type="match status" value="1"/>
</dbReference>
<dbReference type="GO" id="GO:0005739">
    <property type="term" value="C:mitochondrion"/>
    <property type="evidence" value="ECO:0007669"/>
    <property type="project" value="TreeGrafter"/>
</dbReference>
<gene>
    <name evidence="4" type="ORF">DERF_011805</name>
</gene>
<evidence type="ECO:0000256" key="2">
    <source>
        <dbReference type="ARBA" id="ARBA00022170"/>
    </source>
</evidence>
<sequence length="128" mass="14604">MFSIRCGYLFQIIRYSKFTRINQFCSTFTDPHSGHEKSKKNLREKVQQKIAEIDAEQLQSPNTPLGLMNRSPHVDPNSVSDVETQSPNPAYDPFPDNKNPKTGEINGPTGPEPTRYGDWERKGRCSDF</sequence>
<dbReference type="Pfam" id="PF07896">
    <property type="entry name" value="DUF1674"/>
    <property type="match status" value="1"/>
</dbReference>
<evidence type="ECO:0000313" key="4">
    <source>
        <dbReference type="EMBL" id="KAH9507103.1"/>
    </source>
</evidence>